<dbReference type="Pfam" id="PF16220">
    <property type="entry name" value="DUF4880"/>
    <property type="match status" value="1"/>
</dbReference>
<dbReference type="PIRSF" id="PIRSF018266">
    <property type="entry name" value="FecR"/>
    <property type="match status" value="1"/>
</dbReference>
<evidence type="ECO:0000256" key="1">
    <source>
        <dbReference type="SAM" id="MobiDB-lite"/>
    </source>
</evidence>
<sequence>MISPTTRPPAGRPAPQAGGRALDPAIADQAADWLTLFMSGEASDHDRQRWSRWRSAHPDHDRAWRHIEEVTGRLRDMDSRTAYPVLSPYADASRPPPRRRAALRALLWGGVAGAAGLLAARTPLAERLAADYRTGIGERRTVMLADGTALTLNTASAVDLRFDGRQRLLLLRAGEVLIATGHAASAIGSELPPFVVASADGRIRALGTRFTVRQHAQGTEVTVLESAVEIAPFDLPPGTRVLEAGQRLRFTRAAIGPPQPASDALPAWSRGQLVADNMRLDDFLEELGRYRPGLLRCAPEVAGLRLSGVFPVQDTDRVLATLPSVLPVEVAQRTRFWVTVEAAP</sequence>
<name>A0A370FMP4_9BURK</name>
<comment type="caution">
    <text evidence="4">The sequence shown here is derived from an EMBL/GenBank/DDBJ whole genome shotgun (WGS) entry which is preliminary data.</text>
</comment>
<gene>
    <name evidence="4" type="ORF">DFR41_103283</name>
</gene>
<feature type="domain" description="FecR N-terminal" evidence="3">
    <location>
        <begin position="28"/>
        <end position="69"/>
    </location>
</feature>
<evidence type="ECO:0000313" key="4">
    <source>
        <dbReference type="EMBL" id="RDI26126.1"/>
    </source>
</evidence>
<feature type="domain" description="FecR protein" evidence="2">
    <location>
        <begin position="131"/>
        <end position="229"/>
    </location>
</feature>
<protein>
    <submittedName>
        <fullName evidence="4">FecR family protein</fullName>
    </submittedName>
</protein>
<evidence type="ECO:0000259" key="3">
    <source>
        <dbReference type="Pfam" id="PF16220"/>
    </source>
</evidence>
<keyword evidence="5" id="KW-1185">Reference proteome</keyword>
<feature type="region of interest" description="Disordered" evidence="1">
    <location>
        <begin position="1"/>
        <end position="21"/>
    </location>
</feature>
<dbReference type="InterPro" id="IPR032623">
    <property type="entry name" value="FecR_N"/>
</dbReference>
<feature type="compositionally biased region" description="Pro residues" evidence="1">
    <location>
        <begin position="1"/>
        <end position="12"/>
    </location>
</feature>
<dbReference type="InterPro" id="IPR006860">
    <property type="entry name" value="FecR"/>
</dbReference>
<evidence type="ECO:0000259" key="2">
    <source>
        <dbReference type="Pfam" id="PF04773"/>
    </source>
</evidence>
<dbReference type="EMBL" id="QQAV01000003">
    <property type="protein sequence ID" value="RDI26126.1"/>
    <property type="molecule type" value="Genomic_DNA"/>
</dbReference>
<dbReference type="AlphaFoldDB" id="A0A370FMP4"/>
<dbReference type="GO" id="GO:0016989">
    <property type="term" value="F:sigma factor antagonist activity"/>
    <property type="evidence" value="ECO:0007669"/>
    <property type="project" value="TreeGrafter"/>
</dbReference>
<dbReference type="Gene3D" id="2.60.120.1440">
    <property type="match status" value="1"/>
</dbReference>
<proteinExistence type="predicted"/>
<organism evidence="4 5">
    <name type="scientific">Pseudacidovorax intermedius</name>
    <dbReference type="NCBI Taxonomy" id="433924"/>
    <lineage>
        <taxon>Bacteria</taxon>
        <taxon>Pseudomonadati</taxon>
        <taxon>Pseudomonadota</taxon>
        <taxon>Betaproteobacteria</taxon>
        <taxon>Burkholderiales</taxon>
        <taxon>Comamonadaceae</taxon>
        <taxon>Pseudacidovorax</taxon>
    </lineage>
</organism>
<dbReference type="RefSeq" id="WP_114802703.1">
    <property type="nucleotide sequence ID" value="NZ_QQAV01000003.1"/>
</dbReference>
<reference evidence="4 5" key="1">
    <citation type="submission" date="2018-07" db="EMBL/GenBank/DDBJ databases">
        <title>Genomic Encyclopedia of Type Strains, Phase IV (KMG-IV): sequencing the most valuable type-strain genomes for metagenomic binning, comparative biology and taxonomic classification.</title>
        <authorList>
            <person name="Goeker M."/>
        </authorList>
    </citation>
    <scope>NUCLEOTIDE SEQUENCE [LARGE SCALE GENOMIC DNA]</scope>
    <source>
        <strain evidence="4 5">DSM 21352</strain>
    </source>
</reference>
<dbReference type="PANTHER" id="PTHR30273">
    <property type="entry name" value="PERIPLASMIC SIGNAL SENSOR AND SIGMA FACTOR ACTIVATOR FECR-RELATED"/>
    <property type="match status" value="1"/>
</dbReference>
<dbReference type="PANTHER" id="PTHR30273:SF2">
    <property type="entry name" value="PROTEIN FECR"/>
    <property type="match status" value="1"/>
</dbReference>
<dbReference type="OrthoDB" id="1100567at2"/>
<dbReference type="InterPro" id="IPR012373">
    <property type="entry name" value="Ferrdict_sens_TM"/>
</dbReference>
<dbReference type="Pfam" id="PF04773">
    <property type="entry name" value="FecR"/>
    <property type="match status" value="1"/>
</dbReference>
<accession>A0A370FMP4</accession>
<evidence type="ECO:0000313" key="5">
    <source>
        <dbReference type="Proteomes" id="UP000255265"/>
    </source>
</evidence>
<dbReference type="Proteomes" id="UP000255265">
    <property type="component" value="Unassembled WGS sequence"/>
</dbReference>